<dbReference type="RefSeq" id="WP_230990476.1">
    <property type="nucleotide sequence ID" value="NZ_CP021356.1"/>
</dbReference>
<keyword evidence="3" id="KW-1185">Reference proteome</keyword>
<organism evidence="2 3">
    <name type="scientific">Rhodococcus oxybenzonivorans</name>
    <dbReference type="NCBI Taxonomy" id="1990687"/>
    <lineage>
        <taxon>Bacteria</taxon>
        <taxon>Bacillati</taxon>
        <taxon>Actinomycetota</taxon>
        <taxon>Actinomycetes</taxon>
        <taxon>Mycobacteriales</taxon>
        <taxon>Nocardiaceae</taxon>
        <taxon>Rhodococcus</taxon>
    </lineage>
</organism>
<name>A0A2S2C7F2_9NOCA</name>
<feature type="transmembrane region" description="Helical" evidence="1">
    <location>
        <begin position="80"/>
        <end position="103"/>
    </location>
</feature>
<reference evidence="2 3" key="1">
    <citation type="submission" date="2017-05" db="EMBL/GenBank/DDBJ databases">
        <title>Isolation of Rhodococcus sp. S2-17 biodegrading of BP-3.</title>
        <authorList>
            <person name="Lee Y."/>
            <person name="Kim K.H."/>
            <person name="Chun B.H."/>
            <person name="Jung H.S."/>
            <person name="Jeon C.O."/>
        </authorList>
    </citation>
    <scope>NUCLEOTIDE SEQUENCE [LARGE SCALE GENOMIC DNA]</scope>
    <source>
        <strain evidence="2 3">S2-17</strain>
        <plasmid evidence="3">prb29</plasmid>
    </source>
</reference>
<keyword evidence="1" id="KW-0472">Membrane</keyword>
<protein>
    <submittedName>
        <fullName evidence="2">Uncharacterized protein</fullName>
    </submittedName>
</protein>
<proteinExistence type="predicted"/>
<gene>
    <name evidence="2" type="ORF">CBI38_35930</name>
</gene>
<keyword evidence="1" id="KW-1133">Transmembrane helix</keyword>
<evidence type="ECO:0000256" key="1">
    <source>
        <dbReference type="SAM" id="Phobius"/>
    </source>
</evidence>
<dbReference type="AlphaFoldDB" id="A0A2S2C7F2"/>
<keyword evidence="1" id="KW-0812">Transmembrane</keyword>
<dbReference type="EMBL" id="CP021356">
    <property type="protein sequence ID" value="AWK76801.1"/>
    <property type="molecule type" value="Genomic_DNA"/>
</dbReference>
<sequence length="165" mass="17445">MTIAHWPRRRWLVALFGMVAALLAVGIPTDVVPTSLYQRMTPVLWWNYPIWAVTAVLSGLIVATYVRTDAPSAASSRAGVGGNVLSLLAVGCPICNKLVVMALGTTGALTLWAPLQPVLGVVSLGLLSWALWRRLRGERVCRVSSSPSAVPALSPAGHPDTAPSP</sequence>
<keyword evidence="2" id="KW-0614">Plasmid</keyword>
<feature type="transmembrane region" description="Helical" evidence="1">
    <location>
        <begin position="109"/>
        <end position="132"/>
    </location>
</feature>
<dbReference type="Proteomes" id="UP000245711">
    <property type="component" value="Plasmid pRB29"/>
</dbReference>
<accession>A0A2S2C7F2</accession>
<dbReference type="KEGG" id="roz:CBI38_35930"/>
<evidence type="ECO:0000313" key="2">
    <source>
        <dbReference type="EMBL" id="AWK76801.1"/>
    </source>
</evidence>
<feature type="transmembrane region" description="Helical" evidence="1">
    <location>
        <begin position="50"/>
        <end position="68"/>
    </location>
</feature>
<geneLocation type="plasmid" evidence="3">
    <name>prb29</name>
</geneLocation>
<evidence type="ECO:0000313" key="3">
    <source>
        <dbReference type="Proteomes" id="UP000245711"/>
    </source>
</evidence>